<dbReference type="InterPro" id="IPR023227">
    <property type="entry name" value="SAM_OH_AdoTrfase_C_sf"/>
</dbReference>
<keyword evidence="1" id="KW-0949">S-adenosyl-L-methionine</keyword>
<dbReference type="InterPro" id="IPR046469">
    <property type="entry name" value="SAM_HAT_N"/>
</dbReference>
<feature type="domain" description="S-adenosyl-l-methionine hydroxide adenosyltransferase N-terminal" evidence="3">
    <location>
        <begin position="4"/>
        <end position="138"/>
    </location>
</feature>
<dbReference type="InterPro" id="IPR023228">
    <property type="entry name" value="SAM_OH_AdoTrfase_N_sf"/>
</dbReference>
<accession>A0A381R4L8</accession>
<dbReference type="SUPFAM" id="SSF102522">
    <property type="entry name" value="Bacterial fluorinating enzyme, N-terminal domain"/>
    <property type="match status" value="1"/>
</dbReference>
<dbReference type="Gene3D" id="2.40.30.90">
    <property type="entry name" value="Bacterial fluorinating enzyme like"/>
    <property type="match status" value="1"/>
</dbReference>
<reference evidence="5" key="1">
    <citation type="submission" date="2018-05" db="EMBL/GenBank/DDBJ databases">
        <authorList>
            <person name="Lanie J.A."/>
            <person name="Ng W.-L."/>
            <person name="Kazmierczak K.M."/>
            <person name="Andrzejewski T.M."/>
            <person name="Davidsen T.M."/>
            <person name="Wayne K.J."/>
            <person name="Tettelin H."/>
            <person name="Glass J.I."/>
            <person name="Rusch D."/>
            <person name="Podicherti R."/>
            <person name="Tsui H.-C.T."/>
            <person name="Winkler M.E."/>
        </authorList>
    </citation>
    <scope>NUCLEOTIDE SEQUENCE</scope>
</reference>
<evidence type="ECO:0000259" key="3">
    <source>
        <dbReference type="Pfam" id="PF01887"/>
    </source>
</evidence>
<dbReference type="InterPro" id="IPR046470">
    <property type="entry name" value="SAM_HAT_C"/>
</dbReference>
<evidence type="ECO:0000259" key="4">
    <source>
        <dbReference type="Pfam" id="PF20257"/>
    </source>
</evidence>
<dbReference type="Gene3D" id="3.40.50.10790">
    <property type="entry name" value="S-adenosyl-l-methionine hydroxide adenosyltransferase, N-terminal"/>
    <property type="match status" value="1"/>
</dbReference>
<dbReference type="Pfam" id="PF01887">
    <property type="entry name" value="SAM_HAT_N"/>
    <property type="match status" value="1"/>
</dbReference>
<organism evidence="5">
    <name type="scientific">marine metagenome</name>
    <dbReference type="NCBI Taxonomy" id="408172"/>
    <lineage>
        <taxon>unclassified sequences</taxon>
        <taxon>metagenomes</taxon>
        <taxon>ecological metagenomes</taxon>
    </lineage>
</organism>
<dbReference type="AlphaFoldDB" id="A0A381R4L8"/>
<dbReference type="PANTHER" id="PTHR35092">
    <property type="entry name" value="CHLORINASE MJ1651"/>
    <property type="match status" value="1"/>
</dbReference>
<dbReference type="InterPro" id="IPR002747">
    <property type="entry name" value="SAM_OH_AdoTrfase"/>
</dbReference>
<dbReference type="SUPFAM" id="SSF101852">
    <property type="entry name" value="Bacterial fluorinating enzyme, C-terminal domain"/>
    <property type="match status" value="1"/>
</dbReference>
<dbReference type="Pfam" id="PF20257">
    <property type="entry name" value="SAM_HAT_C"/>
    <property type="match status" value="1"/>
</dbReference>
<evidence type="ECO:0000313" key="5">
    <source>
        <dbReference type="EMBL" id="SUZ86652.1"/>
    </source>
</evidence>
<dbReference type="PANTHER" id="PTHR35092:SF1">
    <property type="entry name" value="CHLORINASE MJ1651"/>
    <property type="match status" value="1"/>
</dbReference>
<gene>
    <name evidence="5" type="ORF">METZ01_LOCUS39506</name>
</gene>
<evidence type="ECO:0000256" key="2">
    <source>
        <dbReference type="ARBA" id="ARBA00024035"/>
    </source>
</evidence>
<dbReference type="PIRSF" id="PIRSF006779">
    <property type="entry name" value="UCP006779"/>
    <property type="match status" value="1"/>
</dbReference>
<dbReference type="EMBL" id="UINC01001693">
    <property type="protein sequence ID" value="SUZ86652.1"/>
    <property type="molecule type" value="Genomic_DNA"/>
</dbReference>
<comment type="similarity">
    <text evidence="2">Belongs to the SAM hydrolase / SAM-dependent halogenase family.</text>
</comment>
<evidence type="ECO:0000256" key="1">
    <source>
        <dbReference type="ARBA" id="ARBA00022691"/>
    </source>
</evidence>
<name>A0A381R4L8_9ZZZZ</name>
<protein>
    <submittedName>
        <fullName evidence="5">Uncharacterized protein</fullName>
    </submittedName>
</protein>
<proteinExistence type="inferred from homology"/>
<feature type="domain" description="S-adenosyl-l-methionine hydroxide adenosyltransferase C-terminal" evidence="4">
    <location>
        <begin position="162"/>
        <end position="248"/>
    </location>
</feature>
<sequence>MSIITFISDFGLKDHYVSSVKASIIKYNQNIKIVDISHNIRKYDISHAAHVFKNVYEEFPNGSIHIISVKHDNNDDIILFQLNNHFIITYNSGIISLIEPKESYNAILIDGNKHKTFSEKFMAEIALKLVSGINYTTLGSPTKDVRKFLNKETSISRNQIVGYILRIDDFGNFVTNISLSDFNKVLSQNTGSFEINVGGEIISSLSNSYSDVGIADIFAIFNYNQILEIGMNKGNASDLLGIREHDSIKINFL</sequence>